<dbReference type="OrthoDB" id="3369at2157"/>
<dbReference type="PRINTS" id="PR00344">
    <property type="entry name" value="BCTRLSENSOR"/>
</dbReference>
<evidence type="ECO:0000256" key="5">
    <source>
        <dbReference type="ARBA" id="ARBA00022777"/>
    </source>
</evidence>
<dbReference type="NCBIfam" id="TIGR00229">
    <property type="entry name" value="sensory_box"/>
    <property type="match status" value="1"/>
</dbReference>
<dbReference type="SUPFAM" id="SSF55874">
    <property type="entry name" value="ATPase domain of HSP90 chaperone/DNA topoisomerase II/histidine kinase"/>
    <property type="match status" value="1"/>
</dbReference>
<gene>
    <name evidence="10" type="ordered locus">Halru_0813</name>
</gene>
<dbReference type="GO" id="GO:0004673">
    <property type="term" value="F:protein histidine kinase activity"/>
    <property type="evidence" value="ECO:0007669"/>
    <property type="project" value="UniProtKB-EC"/>
</dbReference>
<evidence type="ECO:0000256" key="4">
    <source>
        <dbReference type="ARBA" id="ARBA00022679"/>
    </source>
</evidence>
<dbReference type="InterPro" id="IPR005467">
    <property type="entry name" value="His_kinase_dom"/>
</dbReference>
<feature type="domain" description="PAS" evidence="8">
    <location>
        <begin position="210"/>
        <end position="257"/>
    </location>
</feature>
<dbReference type="Proteomes" id="UP000010846">
    <property type="component" value="Chromosome"/>
</dbReference>
<evidence type="ECO:0000256" key="1">
    <source>
        <dbReference type="ARBA" id="ARBA00000085"/>
    </source>
</evidence>
<dbReference type="SUPFAM" id="SSF55785">
    <property type="entry name" value="PYP-like sensor domain (PAS domain)"/>
    <property type="match status" value="1"/>
</dbReference>
<evidence type="ECO:0000259" key="7">
    <source>
        <dbReference type="PROSITE" id="PS50109"/>
    </source>
</evidence>
<dbReference type="PROSITE" id="PS50109">
    <property type="entry name" value="HIS_KIN"/>
    <property type="match status" value="1"/>
</dbReference>
<sequence>MSRLTGPATESDPISDDDPVTRVIVHDREPGAGDDLAAALEEQRPDLSVDFEASPETVCERLRSESVGCIVLVFDGSEQTDASASTSTDDLVSSTVLEAASEDRPAVPVVLYGRAISSGVAATAIENGVTDVQRVPAGESADRFLHDGEDTAADEVTPIGELASRIASHLEHRQQVATTVDERDRLESIAARFPGIVYRCRATTEWPMEYVTGEAERLTGYTTAELVSGAVSWGSDVIYPDDRERVADVIFEELESTGTFEFTYRITTADGTTKWVWERGRQIEPAPDATPRLQGFIIDVTDRRERADQLQVISHLLRHNLRNDMTVVRGYTSMIAEESVGFEEETMAMLDRIDGLLTTVDKTQPIVDVLTTPHDREYVAIDSAIERAIAIVESRHDVTPTAVTIESATVAAIPELERAFVEVLENAAIHTGDEAPWIAIRTTVTDETVDVAIADEGPVIPDMERDVLTGERTPEPLFHGTGLGLWLVELIVRRSGGSLAFDETADGGNVVTLTLPRLE</sequence>
<dbReference type="InterPro" id="IPR003594">
    <property type="entry name" value="HATPase_dom"/>
</dbReference>
<evidence type="ECO:0000259" key="9">
    <source>
        <dbReference type="PROSITE" id="PS50113"/>
    </source>
</evidence>
<dbReference type="RefSeq" id="WP_015300109.1">
    <property type="nucleotide sequence ID" value="NC_019964.1"/>
</dbReference>
<dbReference type="SMART" id="SM00387">
    <property type="entry name" value="HATPase_c"/>
    <property type="match status" value="1"/>
</dbReference>
<evidence type="ECO:0000256" key="2">
    <source>
        <dbReference type="ARBA" id="ARBA00012438"/>
    </source>
</evidence>
<evidence type="ECO:0000256" key="3">
    <source>
        <dbReference type="ARBA" id="ARBA00022553"/>
    </source>
</evidence>
<dbReference type="Pfam" id="PF02518">
    <property type="entry name" value="HATPase_c"/>
    <property type="match status" value="1"/>
</dbReference>
<dbReference type="GeneID" id="14375067"/>
<dbReference type="InterPro" id="IPR036890">
    <property type="entry name" value="HATPase_C_sf"/>
</dbReference>
<feature type="domain" description="PAC" evidence="9">
    <location>
        <begin position="260"/>
        <end position="312"/>
    </location>
</feature>
<evidence type="ECO:0000313" key="11">
    <source>
        <dbReference type="Proteomes" id="UP000010846"/>
    </source>
</evidence>
<dbReference type="KEGG" id="hru:Halru_0813"/>
<dbReference type="PANTHER" id="PTHR43304:SF1">
    <property type="entry name" value="PAC DOMAIN-CONTAINING PROTEIN"/>
    <property type="match status" value="1"/>
</dbReference>
<dbReference type="EC" id="2.7.13.3" evidence="2"/>
<evidence type="ECO:0000256" key="6">
    <source>
        <dbReference type="SAM" id="MobiDB-lite"/>
    </source>
</evidence>
<feature type="region of interest" description="Disordered" evidence="6">
    <location>
        <begin position="1"/>
        <end position="20"/>
    </location>
</feature>
<dbReference type="STRING" id="797302.Halru_0813"/>
<keyword evidence="4" id="KW-0808">Transferase</keyword>
<keyword evidence="11" id="KW-1185">Reference proteome</keyword>
<name>L0I9P9_HALRX</name>
<organism evidence="10 11">
    <name type="scientific">Halovivax ruber (strain DSM 18193 / JCM 13892 / XH-70)</name>
    <dbReference type="NCBI Taxonomy" id="797302"/>
    <lineage>
        <taxon>Archaea</taxon>
        <taxon>Methanobacteriati</taxon>
        <taxon>Methanobacteriota</taxon>
        <taxon>Stenosarchaea group</taxon>
        <taxon>Halobacteria</taxon>
        <taxon>Halobacteriales</taxon>
        <taxon>Natrialbaceae</taxon>
        <taxon>Halovivax</taxon>
    </lineage>
</organism>
<dbReference type="CDD" id="cd00130">
    <property type="entry name" value="PAS"/>
    <property type="match status" value="1"/>
</dbReference>
<dbReference type="Gene3D" id="3.30.450.20">
    <property type="entry name" value="PAS domain"/>
    <property type="match status" value="1"/>
</dbReference>
<proteinExistence type="predicted"/>
<dbReference type="PROSITE" id="PS50113">
    <property type="entry name" value="PAC"/>
    <property type="match status" value="1"/>
</dbReference>
<comment type="catalytic activity">
    <reaction evidence="1">
        <text>ATP + protein L-histidine = ADP + protein N-phospho-L-histidine.</text>
        <dbReference type="EC" id="2.7.13.3"/>
    </reaction>
</comment>
<evidence type="ECO:0000313" key="10">
    <source>
        <dbReference type="EMBL" id="AGB15439.1"/>
    </source>
</evidence>
<dbReference type="InterPro" id="IPR004358">
    <property type="entry name" value="Sig_transdc_His_kin-like_C"/>
</dbReference>
<dbReference type="Pfam" id="PF08447">
    <property type="entry name" value="PAS_3"/>
    <property type="match status" value="1"/>
</dbReference>
<protein>
    <recommendedName>
        <fullName evidence="2">histidine kinase</fullName>
        <ecNumber evidence="2">2.7.13.3</ecNumber>
    </recommendedName>
</protein>
<dbReference type="Gene3D" id="3.30.565.10">
    <property type="entry name" value="Histidine kinase-like ATPase, C-terminal domain"/>
    <property type="match status" value="1"/>
</dbReference>
<keyword evidence="3" id="KW-0597">Phosphoprotein</keyword>
<dbReference type="AlphaFoldDB" id="L0I9P9"/>
<dbReference type="InterPro" id="IPR000014">
    <property type="entry name" value="PAS"/>
</dbReference>
<dbReference type="InterPro" id="IPR000700">
    <property type="entry name" value="PAS-assoc_C"/>
</dbReference>
<reference evidence="10" key="1">
    <citation type="submission" date="2011-09" db="EMBL/GenBank/DDBJ databases">
        <title>Complete sequence of Halovivax ruber XH-70.</title>
        <authorList>
            <consortium name="US DOE Joint Genome Institute"/>
            <person name="Lucas S."/>
            <person name="Han J."/>
            <person name="Lapidus A."/>
            <person name="Cheng J.-F."/>
            <person name="Goodwin L."/>
            <person name="Pitluck S."/>
            <person name="Peters L."/>
            <person name="Mikhailova N."/>
            <person name="Davenport K."/>
            <person name="Detter J.C."/>
            <person name="Han C."/>
            <person name="Tapia R."/>
            <person name="Land M."/>
            <person name="Hauser L."/>
            <person name="Kyrpides N."/>
            <person name="Ivanova N."/>
            <person name="Pagani I."/>
            <person name="Sproer C."/>
            <person name="Anderson I."/>
            <person name="Woyke T."/>
        </authorList>
    </citation>
    <scope>NUCLEOTIDE SEQUENCE</scope>
    <source>
        <strain evidence="10">XH-70</strain>
    </source>
</reference>
<keyword evidence="5" id="KW-0418">Kinase</keyword>
<dbReference type="InterPro" id="IPR013655">
    <property type="entry name" value="PAS_fold_3"/>
</dbReference>
<dbReference type="HOGENOM" id="CLU_524416_0_0_2"/>
<dbReference type="eggNOG" id="arCOG02389">
    <property type="taxonomic scope" value="Archaea"/>
</dbReference>
<dbReference type="EMBL" id="CP003050">
    <property type="protein sequence ID" value="AGB15439.1"/>
    <property type="molecule type" value="Genomic_DNA"/>
</dbReference>
<dbReference type="eggNOG" id="arCOG02347">
    <property type="taxonomic scope" value="Archaea"/>
</dbReference>
<feature type="domain" description="Histidine kinase" evidence="7">
    <location>
        <begin position="316"/>
        <end position="519"/>
    </location>
</feature>
<accession>L0I9P9</accession>
<dbReference type="PANTHER" id="PTHR43304">
    <property type="entry name" value="PHYTOCHROME-LIKE PROTEIN CPH1"/>
    <property type="match status" value="1"/>
</dbReference>
<dbReference type="eggNOG" id="arCOG02365">
    <property type="taxonomic scope" value="Archaea"/>
</dbReference>
<dbReference type="InterPro" id="IPR052162">
    <property type="entry name" value="Sensor_kinase/Photoreceptor"/>
</dbReference>
<evidence type="ECO:0000259" key="8">
    <source>
        <dbReference type="PROSITE" id="PS50112"/>
    </source>
</evidence>
<dbReference type="PROSITE" id="PS50112">
    <property type="entry name" value="PAS"/>
    <property type="match status" value="1"/>
</dbReference>
<dbReference type="InterPro" id="IPR035965">
    <property type="entry name" value="PAS-like_dom_sf"/>
</dbReference>